<gene>
    <name evidence="2" type="ORF">DSM100688_0458</name>
    <name evidence="3" type="ORF">GFD24_02340</name>
</gene>
<feature type="transmembrane region" description="Helical" evidence="1">
    <location>
        <begin position="91"/>
        <end position="109"/>
    </location>
</feature>
<evidence type="ECO:0000313" key="2">
    <source>
        <dbReference type="EMBL" id="KAB8289378.1"/>
    </source>
</evidence>
<comment type="caution">
    <text evidence="2">The sequence shown here is derived from an EMBL/GenBank/DDBJ whole genome shotgun (WGS) entry which is preliminary data.</text>
</comment>
<dbReference type="EMBL" id="WBSM01000001">
    <property type="protein sequence ID" value="KAB8289378.1"/>
    <property type="molecule type" value="Genomic_DNA"/>
</dbReference>
<evidence type="ECO:0000256" key="1">
    <source>
        <dbReference type="SAM" id="Phobius"/>
    </source>
</evidence>
<dbReference type="EMBL" id="WHZX01000001">
    <property type="protein sequence ID" value="NEG71076.1"/>
    <property type="molecule type" value="Genomic_DNA"/>
</dbReference>
<dbReference type="Proteomes" id="UP000482084">
    <property type="component" value="Unassembled WGS sequence"/>
</dbReference>
<reference evidence="3 4" key="1">
    <citation type="submission" date="2019-10" db="EMBL/GenBank/DDBJ databases">
        <title>Bifidobacterium from non-human primates.</title>
        <authorList>
            <person name="Modesto M."/>
        </authorList>
    </citation>
    <scope>NUCLEOTIDE SEQUENCE [LARGE SCALE GENOMIC DNA]</scope>
    <source>
        <strain evidence="3 4">TREM</strain>
    </source>
</reference>
<sequence>MMTMTDLLPAVLWLFAVVWSITVCVIAVIRGRLLSFGVHRPAVEPVTWNVIYAQVASVVLGSVPFCVFLFFEDEFGDRAAELYRTMTLPGAAIILTLIVAEWILLFVQAKRAERTQMDRVLARGSDRHRAF</sequence>
<organism evidence="2 5">
    <name type="scientific">Bifidobacterium ramosum</name>
    <dbReference type="NCBI Taxonomy" id="1798158"/>
    <lineage>
        <taxon>Bacteria</taxon>
        <taxon>Bacillati</taxon>
        <taxon>Actinomycetota</taxon>
        <taxon>Actinomycetes</taxon>
        <taxon>Bifidobacteriales</taxon>
        <taxon>Bifidobacteriaceae</taxon>
        <taxon>Bifidobacterium</taxon>
    </lineage>
</organism>
<name>A0A6L4X3P9_9BIFI</name>
<proteinExistence type="predicted"/>
<keyword evidence="1" id="KW-1133">Transmembrane helix</keyword>
<keyword evidence="5" id="KW-1185">Reference proteome</keyword>
<feature type="transmembrane region" description="Helical" evidence="1">
    <location>
        <begin position="12"/>
        <end position="29"/>
    </location>
</feature>
<evidence type="ECO:0000313" key="4">
    <source>
        <dbReference type="Proteomes" id="UP000469943"/>
    </source>
</evidence>
<feature type="transmembrane region" description="Helical" evidence="1">
    <location>
        <begin position="50"/>
        <end position="71"/>
    </location>
</feature>
<reference evidence="2 5" key="2">
    <citation type="submission" date="2019-10" db="EMBL/GenBank/DDBJ databases">
        <title>Characterization of the phylogenetic diversity of two novel species belonging to the genus Bifidobacterium: Bifidobacterium cebidarum sp. nov. and Bifidobacterium leontopitheci sp. nov.</title>
        <authorList>
            <person name="Lugli G.A."/>
            <person name="Duranti S."/>
            <person name="Milani C."/>
            <person name="Turroni F."/>
            <person name="Ventura M."/>
        </authorList>
    </citation>
    <scope>NUCLEOTIDE SEQUENCE [LARGE SCALE GENOMIC DNA]</scope>
    <source>
        <strain evidence="2 5">DSM 100688</strain>
    </source>
</reference>
<accession>A0A6L4X3P9</accession>
<dbReference type="OrthoDB" id="3239080at2"/>
<dbReference type="Proteomes" id="UP000469943">
    <property type="component" value="Unassembled WGS sequence"/>
</dbReference>
<keyword evidence="1" id="KW-0812">Transmembrane</keyword>
<evidence type="ECO:0000313" key="5">
    <source>
        <dbReference type="Proteomes" id="UP000482084"/>
    </source>
</evidence>
<evidence type="ECO:0000313" key="3">
    <source>
        <dbReference type="EMBL" id="NEG71076.1"/>
    </source>
</evidence>
<protein>
    <submittedName>
        <fullName evidence="2">C4-dicarboxylate ABC transporter</fullName>
    </submittedName>
</protein>
<dbReference type="AlphaFoldDB" id="A0A6L4X3P9"/>
<dbReference type="RefSeq" id="WP_152357532.1">
    <property type="nucleotide sequence ID" value="NZ_WBSM01000001.1"/>
</dbReference>
<keyword evidence="1" id="KW-0472">Membrane</keyword>